<name>A0A2N0NCQ0_9GLOM</name>
<reference evidence="1 2" key="1">
    <citation type="submission" date="2016-04" db="EMBL/GenBank/DDBJ databases">
        <title>Genome analyses suggest a sexual origin of heterokaryosis in a supposedly ancient asexual fungus.</title>
        <authorList>
            <person name="Ropars J."/>
            <person name="Sedzielewska K."/>
            <person name="Noel J."/>
            <person name="Charron P."/>
            <person name="Farinelli L."/>
            <person name="Marton T."/>
            <person name="Kruger M."/>
            <person name="Pelin A."/>
            <person name="Brachmann A."/>
            <person name="Corradi N."/>
        </authorList>
    </citation>
    <scope>NUCLEOTIDE SEQUENCE [LARGE SCALE GENOMIC DNA]</scope>
    <source>
        <strain evidence="1 2">A5</strain>
    </source>
</reference>
<protein>
    <submittedName>
        <fullName evidence="1">Uncharacterized protein</fullName>
    </submittedName>
</protein>
<evidence type="ECO:0000313" key="1">
    <source>
        <dbReference type="EMBL" id="PKB92360.1"/>
    </source>
</evidence>
<reference evidence="1 2" key="2">
    <citation type="submission" date="2017-09" db="EMBL/GenBank/DDBJ databases">
        <title>Extensive intraspecific genome diversity in a model arbuscular mycorrhizal fungus.</title>
        <authorList>
            <person name="Chen E.C."/>
            <person name="Morin E."/>
            <person name="Beaudet D."/>
            <person name="Noel J."/>
            <person name="Ndikumana S."/>
            <person name="Charron P."/>
            <person name="St-Onge C."/>
            <person name="Giorgi J."/>
            <person name="Grigoriev I.V."/>
            <person name="Roux C."/>
            <person name="Martin F.M."/>
            <person name="Corradi N."/>
        </authorList>
    </citation>
    <scope>NUCLEOTIDE SEQUENCE [LARGE SCALE GENOMIC DNA]</scope>
    <source>
        <strain evidence="1 2">A5</strain>
    </source>
</reference>
<organism evidence="1 2">
    <name type="scientific">Rhizophagus irregularis</name>
    <dbReference type="NCBI Taxonomy" id="588596"/>
    <lineage>
        <taxon>Eukaryota</taxon>
        <taxon>Fungi</taxon>
        <taxon>Fungi incertae sedis</taxon>
        <taxon>Mucoromycota</taxon>
        <taxon>Glomeromycotina</taxon>
        <taxon>Glomeromycetes</taxon>
        <taxon>Glomerales</taxon>
        <taxon>Glomeraceae</taxon>
        <taxon>Rhizophagus</taxon>
    </lineage>
</organism>
<accession>A0A2N0NCQ0</accession>
<dbReference type="EMBL" id="LLXJ01011364">
    <property type="protein sequence ID" value="PKB92360.1"/>
    <property type="molecule type" value="Genomic_DNA"/>
</dbReference>
<feature type="non-terminal residue" evidence="1">
    <location>
        <position position="188"/>
    </location>
</feature>
<dbReference type="Proteomes" id="UP000232722">
    <property type="component" value="Unassembled WGS sequence"/>
</dbReference>
<proteinExistence type="predicted"/>
<comment type="caution">
    <text evidence="1">The sequence shown here is derived from an EMBL/GenBank/DDBJ whole genome shotgun (WGS) entry which is preliminary data.</text>
</comment>
<evidence type="ECO:0000313" key="2">
    <source>
        <dbReference type="Proteomes" id="UP000232722"/>
    </source>
</evidence>
<dbReference type="Gene3D" id="1.10.10.1010">
    <property type="entry name" value="Intein homing endonuclease, domain IV"/>
    <property type="match status" value="1"/>
</dbReference>
<dbReference type="AlphaFoldDB" id="A0A2N0NCQ0"/>
<sequence>MVLNNKCKECNKICNSIHFQHRFIDWTSGNDNIDEFIKDTQISAHKDVKEASEWIPYDRLYNIEYIAKDEVYRANWIDGNINYFNYSGSWNNENQNLVKKDKNIYVLLKVIDYSKSITSVLMKEINKLFGITWDPETKNYMMVLNNKCKKCNKICNSIFFQKKFKDWTSENDDIDKFIQNTQLSAHED</sequence>
<gene>
    <name evidence="1" type="ORF">RhiirA5_445008</name>
</gene>